<organism evidence="1 2">
    <name type="scientific">Phaeovulum vinaykumarii</name>
    <dbReference type="NCBI Taxonomy" id="407234"/>
    <lineage>
        <taxon>Bacteria</taxon>
        <taxon>Pseudomonadati</taxon>
        <taxon>Pseudomonadota</taxon>
        <taxon>Alphaproteobacteria</taxon>
        <taxon>Rhodobacterales</taxon>
        <taxon>Paracoccaceae</taxon>
        <taxon>Phaeovulum</taxon>
    </lineage>
</organism>
<dbReference type="EMBL" id="FTOM01000002">
    <property type="protein sequence ID" value="SIS65355.1"/>
    <property type="molecule type" value="Genomic_DNA"/>
</dbReference>
<keyword evidence="2" id="KW-1185">Reference proteome</keyword>
<sequence>MKHANPDETYLKADQLSHVRNICAHHSRLWNRRFTIKMSVPKFPARLAVAMKGADDRNLHNMLVMLDHLIDVIAPDSGWRRRLVDLIAGAEVAKPVAMGFPADWQGRAMWKVGK</sequence>
<dbReference type="AlphaFoldDB" id="A0A1N7KUT8"/>
<reference evidence="2" key="1">
    <citation type="submission" date="2017-01" db="EMBL/GenBank/DDBJ databases">
        <authorList>
            <person name="Varghese N."/>
            <person name="Submissions S."/>
        </authorList>
    </citation>
    <scope>NUCLEOTIDE SEQUENCE [LARGE SCALE GENOMIC DNA]</scope>
    <source>
        <strain evidence="2">DSM 18714</strain>
    </source>
</reference>
<name>A0A1N7KUT8_9RHOB</name>
<gene>
    <name evidence="1" type="ORF">SAMN05421795_102191</name>
</gene>
<protein>
    <submittedName>
        <fullName evidence="1">Abi-like protein</fullName>
    </submittedName>
</protein>
<evidence type="ECO:0000313" key="1">
    <source>
        <dbReference type="EMBL" id="SIS65355.1"/>
    </source>
</evidence>
<dbReference type="RefSeq" id="WP_076363898.1">
    <property type="nucleotide sequence ID" value="NZ_FTOM01000002.1"/>
</dbReference>
<evidence type="ECO:0000313" key="2">
    <source>
        <dbReference type="Proteomes" id="UP000186098"/>
    </source>
</evidence>
<dbReference type="Proteomes" id="UP000186098">
    <property type="component" value="Unassembled WGS sequence"/>
</dbReference>
<accession>A0A1N7KUT8</accession>
<proteinExistence type="predicted"/>